<dbReference type="Proteomes" id="UP000019804">
    <property type="component" value="Unassembled WGS sequence"/>
</dbReference>
<evidence type="ECO:0000313" key="2">
    <source>
        <dbReference type="Proteomes" id="UP000019804"/>
    </source>
</evidence>
<dbReference type="OrthoDB" id="25129at2759"/>
<proteinExistence type="predicted"/>
<sequence length="381" mass="43125">MAQDRDQDHQITAKINQSLISTPYDCTSLTRLSGGTANFVYRGILQRPLDDGTKTVIIKHAEEFLASAKDFKLTADRCVEQVIEELILNALKNLPFHTNESSIVKTPYLYHFDLATHTQILEDLPAAQDLKSYIIDHGHEFPEALARSIGRGLGEWLCAFHAWTEDEDAQGELKNRMCADRFMAELKFSVNYNNLVKAVGKFPDMLEESRDVFEKVRGMAKEEIGKSHGNGFGLIHGDFWTGNVLIQSTVLDHQQQFNPTPILFITDWELSQCGAQSLDLGQIIAELYMLKHFKNLDAGTWVIQDFIEGYRPALNVDMAFRTAIHVGVHLVAWGSSVQGWGTEEQIEDVVSVGKDYVVKGWERDQAWFKKSPLRCLFSDEL</sequence>
<keyword evidence="2" id="KW-1185">Reference proteome</keyword>
<gene>
    <name evidence="1" type="ORF">EURHEDRAFT_445082</name>
</gene>
<dbReference type="GeneID" id="63698628"/>
<organism evidence="1 2">
    <name type="scientific">Aspergillus ruber (strain CBS 135680)</name>
    <dbReference type="NCBI Taxonomy" id="1388766"/>
    <lineage>
        <taxon>Eukaryota</taxon>
        <taxon>Fungi</taxon>
        <taxon>Dikarya</taxon>
        <taxon>Ascomycota</taxon>
        <taxon>Pezizomycotina</taxon>
        <taxon>Eurotiomycetes</taxon>
        <taxon>Eurotiomycetidae</taxon>
        <taxon>Eurotiales</taxon>
        <taxon>Aspergillaceae</taxon>
        <taxon>Aspergillus</taxon>
        <taxon>Aspergillus subgen. Aspergillus</taxon>
    </lineage>
</organism>
<dbReference type="InterPro" id="IPR011009">
    <property type="entry name" value="Kinase-like_dom_sf"/>
</dbReference>
<dbReference type="AlphaFoldDB" id="A0A017SRM9"/>
<dbReference type="RefSeq" id="XP_040643286.1">
    <property type="nucleotide sequence ID" value="XM_040783504.1"/>
</dbReference>
<reference evidence="2" key="1">
    <citation type="journal article" date="2014" name="Nat. Commun.">
        <title>Genomic adaptations of the halophilic Dead Sea filamentous fungus Eurotium rubrum.</title>
        <authorList>
            <person name="Kis-Papo T."/>
            <person name="Weig A.R."/>
            <person name="Riley R."/>
            <person name="Persoh D."/>
            <person name="Salamov A."/>
            <person name="Sun H."/>
            <person name="Lipzen A."/>
            <person name="Wasser S.P."/>
            <person name="Rambold G."/>
            <person name="Grigoriev I.V."/>
            <person name="Nevo E."/>
        </authorList>
    </citation>
    <scope>NUCLEOTIDE SEQUENCE [LARGE SCALE GENOMIC DNA]</scope>
    <source>
        <strain evidence="2">CBS 135680</strain>
    </source>
</reference>
<dbReference type="STRING" id="1388766.A0A017SRM9"/>
<dbReference type="Gene3D" id="3.30.200.20">
    <property type="entry name" value="Phosphorylase Kinase, domain 1"/>
    <property type="match status" value="1"/>
</dbReference>
<protein>
    <recommendedName>
        <fullName evidence="3">Aminoglycoside phosphotransferase domain-containing protein</fullName>
    </recommendedName>
</protein>
<dbReference type="SUPFAM" id="SSF56112">
    <property type="entry name" value="Protein kinase-like (PK-like)"/>
    <property type="match status" value="1"/>
</dbReference>
<evidence type="ECO:0000313" key="1">
    <source>
        <dbReference type="EMBL" id="EYE99598.1"/>
    </source>
</evidence>
<name>A0A017SRM9_ASPRC</name>
<dbReference type="EMBL" id="KK088411">
    <property type="protein sequence ID" value="EYE99598.1"/>
    <property type="molecule type" value="Genomic_DNA"/>
</dbReference>
<dbReference type="Gene3D" id="3.90.1200.10">
    <property type="match status" value="1"/>
</dbReference>
<dbReference type="HOGENOM" id="CLU_059226_0_0_1"/>
<evidence type="ECO:0008006" key="3">
    <source>
        <dbReference type="Google" id="ProtNLM"/>
    </source>
</evidence>
<accession>A0A017SRM9</accession>